<evidence type="ECO:0000256" key="1">
    <source>
        <dbReference type="SAM" id="MobiDB-lite"/>
    </source>
</evidence>
<organism evidence="3 4">
    <name type="scientific">Micromonospora antibiotica</name>
    <dbReference type="NCBI Taxonomy" id="2807623"/>
    <lineage>
        <taxon>Bacteria</taxon>
        <taxon>Bacillati</taxon>
        <taxon>Actinomycetota</taxon>
        <taxon>Actinomycetes</taxon>
        <taxon>Micromonosporales</taxon>
        <taxon>Micromonosporaceae</taxon>
        <taxon>Micromonospora</taxon>
    </lineage>
</organism>
<keyword evidence="4" id="KW-1185">Reference proteome</keyword>
<dbReference type="EMBL" id="JAGFWR010000024">
    <property type="protein sequence ID" value="MBO4164433.1"/>
    <property type="molecule type" value="Genomic_DNA"/>
</dbReference>
<sequence length="116" mass="12823">MADENLVLRPKIIIEGLVDRFVAQPHTISPVQAAMSLAFLHKPLLESYLQSPQPHVEASANPDLRGGYFINIREDRAGELRYLLDSINRDRPTCCGSPKRSPMSRNCCAPAPPASI</sequence>
<dbReference type="InterPro" id="IPR041141">
    <property type="entry name" value="CmlA_N"/>
</dbReference>
<dbReference type="Pfam" id="PF18456">
    <property type="entry name" value="CmlA_N"/>
    <property type="match status" value="1"/>
</dbReference>
<dbReference type="Proteomes" id="UP000671399">
    <property type="component" value="Unassembled WGS sequence"/>
</dbReference>
<name>A0ABS3VFP9_9ACTN</name>
<gene>
    <name evidence="3" type="ORF">JQN83_27000</name>
</gene>
<comment type="caution">
    <text evidence="3">The sequence shown here is derived from an EMBL/GenBank/DDBJ whole genome shotgun (WGS) entry which is preliminary data.</text>
</comment>
<dbReference type="RefSeq" id="WP_208569969.1">
    <property type="nucleotide sequence ID" value="NZ_JAGFWR010000024.1"/>
</dbReference>
<feature type="region of interest" description="Disordered" evidence="1">
    <location>
        <begin position="94"/>
        <end position="116"/>
    </location>
</feature>
<evidence type="ECO:0000259" key="2">
    <source>
        <dbReference type="Pfam" id="PF18456"/>
    </source>
</evidence>
<reference evidence="3 4" key="1">
    <citation type="submission" date="2021-03" db="EMBL/GenBank/DDBJ databases">
        <authorList>
            <person name="Lee D.-H."/>
        </authorList>
    </citation>
    <scope>NUCLEOTIDE SEQUENCE [LARGE SCALE GENOMIC DNA]</scope>
    <source>
        <strain evidence="3 4">MMS20-R2-23</strain>
    </source>
</reference>
<accession>A0ABS3VFP9</accession>
<protein>
    <recommendedName>
        <fullName evidence="2">Diiron non-heme beta-hydroxylase N-terminal domain-containing protein</fullName>
    </recommendedName>
</protein>
<proteinExistence type="predicted"/>
<evidence type="ECO:0000313" key="4">
    <source>
        <dbReference type="Proteomes" id="UP000671399"/>
    </source>
</evidence>
<feature type="domain" description="Diiron non-heme beta-hydroxylase N-terminal" evidence="2">
    <location>
        <begin position="8"/>
        <end position="90"/>
    </location>
</feature>
<evidence type="ECO:0000313" key="3">
    <source>
        <dbReference type="EMBL" id="MBO4164433.1"/>
    </source>
</evidence>